<dbReference type="AlphaFoldDB" id="A0A8T0TY46"/>
<feature type="compositionally biased region" description="Gly residues" evidence="1">
    <location>
        <begin position="154"/>
        <end position="170"/>
    </location>
</feature>
<reference evidence="2" key="1">
    <citation type="submission" date="2020-05" db="EMBL/GenBank/DDBJ databases">
        <title>WGS assembly of Panicum virgatum.</title>
        <authorList>
            <person name="Lovell J.T."/>
            <person name="Jenkins J."/>
            <person name="Shu S."/>
            <person name="Juenger T.E."/>
            <person name="Schmutz J."/>
        </authorList>
    </citation>
    <scope>NUCLEOTIDE SEQUENCE</scope>
    <source>
        <strain evidence="2">AP13</strain>
    </source>
</reference>
<sequence length="243" mass="25122">MSLRYRGASILRQPSDLAAQKGRRRSGAAALYGRGGRASVERVARAEESCVLGRPAAGVAAAGEGPAAGEIGRPPVGVAARRAAACDVVLDGRRKSRGFPPGVRPVGPTLLVLGRQRIGHAAAKRAGGGVRDDGIAPLLRGPGCRGLLELSGGGRAGGARAGGPRRGGPVRGDAGVERPRCCAGGRGNRSCDERGKRRGRACEQGDCEPAPLGEESEGEGRDSDDDSERRGMKSLKMFFLFFF</sequence>
<feature type="compositionally biased region" description="Basic and acidic residues" evidence="1">
    <location>
        <begin position="189"/>
        <end position="203"/>
    </location>
</feature>
<protein>
    <submittedName>
        <fullName evidence="2">Uncharacterized protein</fullName>
    </submittedName>
</protein>
<evidence type="ECO:0000313" key="3">
    <source>
        <dbReference type="Proteomes" id="UP000823388"/>
    </source>
</evidence>
<organism evidence="2 3">
    <name type="scientific">Panicum virgatum</name>
    <name type="common">Blackwell switchgrass</name>
    <dbReference type="NCBI Taxonomy" id="38727"/>
    <lineage>
        <taxon>Eukaryota</taxon>
        <taxon>Viridiplantae</taxon>
        <taxon>Streptophyta</taxon>
        <taxon>Embryophyta</taxon>
        <taxon>Tracheophyta</taxon>
        <taxon>Spermatophyta</taxon>
        <taxon>Magnoliopsida</taxon>
        <taxon>Liliopsida</taxon>
        <taxon>Poales</taxon>
        <taxon>Poaceae</taxon>
        <taxon>PACMAD clade</taxon>
        <taxon>Panicoideae</taxon>
        <taxon>Panicodae</taxon>
        <taxon>Paniceae</taxon>
        <taxon>Panicinae</taxon>
        <taxon>Panicum</taxon>
        <taxon>Panicum sect. Hiantes</taxon>
    </lineage>
</organism>
<name>A0A8T0TY46_PANVG</name>
<gene>
    <name evidence="2" type="ORF">PVAP13_4KG390310</name>
</gene>
<comment type="caution">
    <text evidence="2">The sequence shown here is derived from an EMBL/GenBank/DDBJ whole genome shotgun (WGS) entry which is preliminary data.</text>
</comment>
<evidence type="ECO:0000256" key="1">
    <source>
        <dbReference type="SAM" id="MobiDB-lite"/>
    </source>
</evidence>
<evidence type="ECO:0000313" key="2">
    <source>
        <dbReference type="EMBL" id="KAG2613863.1"/>
    </source>
</evidence>
<feature type="compositionally biased region" description="Acidic residues" evidence="1">
    <location>
        <begin position="214"/>
        <end position="226"/>
    </location>
</feature>
<dbReference type="EMBL" id="CM029043">
    <property type="protein sequence ID" value="KAG2613863.1"/>
    <property type="molecule type" value="Genomic_DNA"/>
</dbReference>
<keyword evidence="3" id="KW-1185">Reference proteome</keyword>
<accession>A0A8T0TY46</accession>
<proteinExistence type="predicted"/>
<dbReference type="Proteomes" id="UP000823388">
    <property type="component" value="Chromosome 4K"/>
</dbReference>
<feature type="region of interest" description="Disordered" evidence="1">
    <location>
        <begin position="154"/>
        <end position="230"/>
    </location>
</feature>